<sequence>MAVSIKNSYKEKWPLKLVQYAYEAIYFVTSQMNKSMNLVIRLASPGDGQQVGALVC</sequence>
<organism evidence="1">
    <name type="scientific">mine drainage metagenome</name>
    <dbReference type="NCBI Taxonomy" id="410659"/>
    <lineage>
        <taxon>unclassified sequences</taxon>
        <taxon>metagenomes</taxon>
        <taxon>ecological metagenomes</taxon>
    </lineage>
</organism>
<reference evidence="1" key="1">
    <citation type="submission" date="2016-10" db="EMBL/GenBank/DDBJ databases">
        <title>Sequence of Gallionella enrichment culture.</title>
        <authorList>
            <person name="Poehlein A."/>
            <person name="Muehling M."/>
            <person name="Daniel R."/>
        </authorList>
    </citation>
    <scope>NUCLEOTIDE SEQUENCE</scope>
</reference>
<gene>
    <name evidence="1" type="ORF">GALL_541120</name>
</gene>
<dbReference type="EMBL" id="MLJW01008206">
    <property type="protein sequence ID" value="OIQ64338.1"/>
    <property type="molecule type" value="Genomic_DNA"/>
</dbReference>
<comment type="caution">
    <text evidence="1">The sequence shown here is derived from an EMBL/GenBank/DDBJ whole genome shotgun (WGS) entry which is preliminary data.</text>
</comment>
<dbReference type="AlphaFoldDB" id="A0A1J5NZX8"/>
<evidence type="ECO:0000313" key="1">
    <source>
        <dbReference type="EMBL" id="OIQ64338.1"/>
    </source>
</evidence>
<protein>
    <submittedName>
        <fullName evidence="1">Uncharacterized protein</fullName>
    </submittedName>
</protein>
<accession>A0A1J5NZX8</accession>
<name>A0A1J5NZX8_9ZZZZ</name>
<proteinExistence type="predicted"/>